<evidence type="ECO:0000313" key="4">
    <source>
        <dbReference type="Proteomes" id="UP001519273"/>
    </source>
</evidence>
<dbReference type="PANTHER" id="PTHR30015:SF6">
    <property type="entry name" value="SLL1429 PROTEIN"/>
    <property type="match status" value="1"/>
</dbReference>
<proteinExistence type="predicted"/>
<dbReference type="InterPro" id="IPR007560">
    <property type="entry name" value="Restrct_endonuc_IV_Mrr"/>
</dbReference>
<keyword evidence="4" id="KW-1185">Reference proteome</keyword>
<evidence type="ECO:0000256" key="1">
    <source>
        <dbReference type="SAM" id="Coils"/>
    </source>
</evidence>
<dbReference type="InterPro" id="IPR011856">
    <property type="entry name" value="tRNA_endonuc-like_dom_sf"/>
</dbReference>
<reference evidence="3 4" key="1">
    <citation type="submission" date="2021-03" db="EMBL/GenBank/DDBJ databases">
        <title>Genomic Encyclopedia of Type Strains, Phase IV (KMG-IV): sequencing the most valuable type-strain genomes for metagenomic binning, comparative biology and taxonomic classification.</title>
        <authorList>
            <person name="Goeker M."/>
        </authorList>
    </citation>
    <scope>NUCLEOTIDE SEQUENCE [LARGE SCALE GENOMIC DNA]</scope>
    <source>
        <strain evidence="3 4">DSM 23491</strain>
    </source>
</reference>
<dbReference type="Pfam" id="PF04471">
    <property type="entry name" value="Mrr_cat"/>
    <property type="match status" value="1"/>
</dbReference>
<sequence>MARNDLEEAFKGLNNYVNQLQEEYRIDSQYPQFQKDRKLENIKIENIYFLDDEEEGLVLADLYLYGYSFHVNTYHENGEHWKQFKNRAYDEAEIFIEITPSENYEGKFIIRYKDCVFSMELENAKIVENHAELMNKPFYEKRIMFKNEVDVLHTRLKSNVELFRIIDKFISQVSNVVFFEFIIQVGIEYKLEQISDIGKLYFSSSSILREVFANSKLGNEKEVSDYFDNDFSLLVKLIARKFEIDNREIAYYLTYSILRERVIRYFALNWKEQYGEYFNDVESSSLDELIFEYISIDSINPDIVMNASPFTYFLMYHQKFINNDNFIECIEVLSDILDKAKESKELDSFEKKLLTLNEDVSKLSIEDVDMMDGHEFERFVAKLFVRMGYSATVTKGSGDQGVDVIVEKNGRKYGIQAKCLSNAVNNKAIQEVVAGISHYRLDKAIVVTNRYFNSSATELALSNNVVLWDRDVLKEKIEAYY</sequence>
<comment type="caution">
    <text evidence="3">The sequence shown here is derived from an EMBL/GenBank/DDBJ whole genome shotgun (WGS) entry which is preliminary data.</text>
</comment>
<dbReference type="Proteomes" id="UP001519273">
    <property type="component" value="Unassembled WGS sequence"/>
</dbReference>
<protein>
    <recommendedName>
        <fullName evidence="2">Restriction endonuclease type IV Mrr domain-containing protein</fullName>
    </recommendedName>
</protein>
<keyword evidence="1" id="KW-0175">Coiled coil</keyword>
<feature type="domain" description="Restriction endonuclease type IV Mrr" evidence="2">
    <location>
        <begin position="369"/>
        <end position="475"/>
    </location>
</feature>
<dbReference type="InterPro" id="IPR011335">
    <property type="entry name" value="Restrct_endonuc-II-like"/>
</dbReference>
<evidence type="ECO:0000313" key="3">
    <source>
        <dbReference type="EMBL" id="MBP1937980.1"/>
    </source>
</evidence>
<evidence type="ECO:0000259" key="2">
    <source>
        <dbReference type="Pfam" id="PF04471"/>
    </source>
</evidence>
<dbReference type="InterPro" id="IPR052906">
    <property type="entry name" value="Type_IV_Methyl-Rstrct_Enzyme"/>
</dbReference>
<gene>
    <name evidence="3" type="ORF">J2Z20_002897</name>
</gene>
<dbReference type="PANTHER" id="PTHR30015">
    <property type="entry name" value="MRR RESTRICTION SYSTEM PROTEIN"/>
    <property type="match status" value="1"/>
</dbReference>
<feature type="coiled-coil region" evidence="1">
    <location>
        <begin position="339"/>
        <end position="366"/>
    </location>
</feature>
<dbReference type="Gene3D" id="3.40.1350.10">
    <property type="match status" value="1"/>
</dbReference>
<name>A0ABS4H627_9BACL</name>
<dbReference type="EMBL" id="JAGGKP010000009">
    <property type="protein sequence ID" value="MBP1937980.1"/>
    <property type="molecule type" value="Genomic_DNA"/>
</dbReference>
<organism evidence="3 4">
    <name type="scientific">Paenibacillus sediminis</name>
    <dbReference type="NCBI Taxonomy" id="664909"/>
    <lineage>
        <taxon>Bacteria</taxon>
        <taxon>Bacillati</taxon>
        <taxon>Bacillota</taxon>
        <taxon>Bacilli</taxon>
        <taxon>Bacillales</taxon>
        <taxon>Paenibacillaceae</taxon>
        <taxon>Paenibacillus</taxon>
    </lineage>
</organism>
<dbReference type="RefSeq" id="WP_209851633.1">
    <property type="nucleotide sequence ID" value="NZ_CBCRVE010000010.1"/>
</dbReference>
<accession>A0ABS4H627</accession>
<dbReference type="SUPFAM" id="SSF52980">
    <property type="entry name" value="Restriction endonuclease-like"/>
    <property type="match status" value="1"/>
</dbReference>